<dbReference type="Pfam" id="PF04634">
    <property type="entry name" value="YezG-like"/>
    <property type="match status" value="1"/>
</dbReference>
<dbReference type="Gene3D" id="3.30.500.20">
    <property type="entry name" value="BH3703-like domains"/>
    <property type="match status" value="1"/>
</dbReference>
<dbReference type="EMBL" id="FNAR01000001">
    <property type="protein sequence ID" value="SDD76655.1"/>
    <property type="molecule type" value="Genomic_DNA"/>
</dbReference>
<protein>
    <submittedName>
        <fullName evidence="1">DUF600 family protein</fullName>
    </submittedName>
</protein>
<dbReference type="SUPFAM" id="SSF160424">
    <property type="entry name" value="BH3703-like"/>
    <property type="match status" value="1"/>
</dbReference>
<evidence type="ECO:0000313" key="4">
    <source>
        <dbReference type="Proteomes" id="UP000272481"/>
    </source>
</evidence>
<reference evidence="1 4" key="2">
    <citation type="submission" date="2018-12" db="EMBL/GenBank/DDBJ databases">
        <title>Comparitive functional genomics of dry heat resistant strains isolated from the viking spacecraft.</title>
        <authorList>
            <person name="Seuylemezian A."/>
            <person name="Vaishampayan P."/>
        </authorList>
    </citation>
    <scope>NUCLEOTIDE SEQUENCE [LARGE SCALE GENOMIC DNA]</scope>
    <source>
        <strain evidence="1 4">M6-11</strain>
    </source>
</reference>
<dbReference type="AlphaFoldDB" id="A0A1G6XH50"/>
<dbReference type="Proteomes" id="UP000198823">
    <property type="component" value="Unassembled WGS sequence"/>
</dbReference>
<proteinExistence type="predicted"/>
<dbReference type="EMBL" id="RWGW01000007">
    <property type="protein sequence ID" value="RSK34337.1"/>
    <property type="molecule type" value="Genomic_DNA"/>
</dbReference>
<evidence type="ECO:0000313" key="3">
    <source>
        <dbReference type="Proteomes" id="UP000198823"/>
    </source>
</evidence>
<dbReference type="OrthoDB" id="1633905at2"/>
<accession>A0A1G6XH50</accession>
<evidence type="ECO:0000313" key="2">
    <source>
        <dbReference type="EMBL" id="SDD76655.1"/>
    </source>
</evidence>
<dbReference type="Proteomes" id="UP000272481">
    <property type="component" value="Unassembled WGS sequence"/>
</dbReference>
<dbReference type="RefSeq" id="WP_092092699.1">
    <property type="nucleotide sequence ID" value="NZ_FNAR01000001.1"/>
</dbReference>
<dbReference type="InterPro" id="IPR036170">
    <property type="entry name" value="YezG-like_sf"/>
</dbReference>
<organism evidence="2 3">
    <name type="scientific">Bhargavaea beijingensis</name>
    <dbReference type="NCBI Taxonomy" id="426756"/>
    <lineage>
        <taxon>Bacteria</taxon>
        <taxon>Bacillati</taxon>
        <taxon>Bacillota</taxon>
        <taxon>Bacilli</taxon>
        <taxon>Bacillales</taxon>
        <taxon>Caryophanaceae</taxon>
        <taxon>Bhargavaea</taxon>
    </lineage>
</organism>
<sequence>MTDEKLKVSDQQITDTVIEMIPVKWTLVKLYAEMWDDFSTIYFYYFPDNGAEPVLSLSISRLFEVDRDEYTRLKRRLRKQIEQLQDVFMANGQELWTNFTFILHSDGEFTIDYSYEDLSDLDPVEKRERWEARHIQ</sequence>
<name>A0A1G6XH50_9BACL</name>
<dbReference type="STRING" id="426756.SAMN04488126_10132"/>
<evidence type="ECO:0000313" key="1">
    <source>
        <dbReference type="EMBL" id="RSK34337.1"/>
    </source>
</evidence>
<reference evidence="2 3" key="1">
    <citation type="submission" date="2016-10" db="EMBL/GenBank/DDBJ databases">
        <authorList>
            <person name="de Groot N.N."/>
        </authorList>
    </citation>
    <scope>NUCLEOTIDE SEQUENCE [LARGE SCALE GENOMIC DNA]</scope>
    <source>
        <strain evidence="2 3">CGMCC 1.6762</strain>
    </source>
</reference>
<gene>
    <name evidence="1" type="ORF">EJA12_05235</name>
    <name evidence="2" type="ORF">SAMN04488126_10132</name>
</gene>
<keyword evidence="4" id="KW-1185">Reference proteome</keyword>
<dbReference type="InterPro" id="IPR006728">
    <property type="entry name" value="YezG-like"/>
</dbReference>